<feature type="domain" description="FUZ/MON1/HPS1 first Longin" evidence="3">
    <location>
        <begin position="85"/>
        <end position="207"/>
    </location>
</feature>
<comment type="function">
    <text evidence="2">Plays an important role in membrane trafficking through the secretory apparatus.</text>
</comment>
<accession>A0A9P0DP96</accession>
<dbReference type="PANTHER" id="PTHR13027:SF7">
    <property type="entry name" value="VACUOLAR FUSION PROTEIN MON1 HOMOLOG"/>
    <property type="match status" value="1"/>
</dbReference>
<evidence type="ECO:0000313" key="7">
    <source>
        <dbReference type="Proteomes" id="UP001153737"/>
    </source>
</evidence>
<dbReference type="Pfam" id="PF19036">
    <property type="entry name" value="Fuz_longin_1"/>
    <property type="match status" value="1"/>
</dbReference>
<feature type="domain" description="FUZ/MON1/HPS1 second Longin" evidence="4">
    <location>
        <begin position="247"/>
        <end position="345"/>
    </location>
</feature>
<reference evidence="6" key="2">
    <citation type="submission" date="2022-10" db="EMBL/GenBank/DDBJ databases">
        <authorList>
            <consortium name="ENA_rothamsted_submissions"/>
            <consortium name="culmorum"/>
            <person name="King R."/>
        </authorList>
    </citation>
    <scope>NUCLEOTIDE SEQUENCE</scope>
</reference>
<evidence type="ECO:0000259" key="4">
    <source>
        <dbReference type="Pfam" id="PF19037"/>
    </source>
</evidence>
<gene>
    <name evidence="6" type="ORF">PHAECO_LOCUS8544</name>
</gene>
<dbReference type="Proteomes" id="UP001153737">
    <property type="component" value="Chromosome 4"/>
</dbReference>
<dbReference type="PRINTS" id="PR01546">
    <property type="entry name" value="YEAST73DUF"/>
</dbReference>
<sequence length="484" mass="54976">MANIEIEPGAAHESVLVTTESFGEMTSSLEEIKCSSSSVSSHLEECNNDNNIIEQFEDTVSFVGDNNTDGEEAQELQKEWLGKEKHVFVLSFAGKPIYSRYGNEDKLAWLFGVMQTLVSFVQSNDDCIQSIHAGDTHFVFLIRKPLILVAVSKTQESYHQLTAQLNYVFNQITSTLTLTRLNKIYEQRQNYDLRRLLSGVERLIDHLLDFFEREPSFSLGAVQCLPLSPSVRDTISSSIVGSCSKIKNLVFAILLANNKLITLVRMKKYCLHPADLHLIFNLVQASESLKNSESWTPLCLPKFDSSGFLYGHVSYLAEDCQACLLLLTVERDVFFTLSDAKQHVVEKLRRANCLEAINESLNSSEVKCASAGFPEIRHYLYKCKSTAQFHQPSLSPLYAESKVHLINIYKRVHYRLHGPARPLKLVFERNSEEALLAWDTKGFELYVVFEPLIDTSFAINSVGRLLNWIKKREDKLFHLNAPTF</sequence>
<proteinExistence type="inferred from homology"/>
<dbReference type="GO" id="GO:0006623">
    <property type="term" value="P:protein targeting to vacuole"/>
    <property type="evidence" value="ECO:0007669"/>
    <property type="project" value="UniProtKB-UniRule"/>
</dbReference>
<keyword evidence="7" id="KW-1185">Reference proteome</keyword>
<feature type="domain" description="FUZ/MON1/HPS1 third Longin" evidence="5">
    <location>
        <begin position="375"/>
        <end position="473"/>
    </location>
</feature>
<evidence type="ECO:0000256" key="2">
    <source>
        <dbReference type="RuleBase" id="RU367048"/>
    </source>
</evidence>
<comment type="similarity">
    <text evidence="1 2">Belongs to the MON1/SAND family.</text>
</comment>
<dbReference type="InterPro" id="IPR004353">
    <property type="entry name" value="Mon1"/>
</dbReference>
<dbReference type="Pfam" id="PF19038">
    <property type="entry name" value="Fuz_longin_3"/>
    <property type="match status" value="1"/>
</dbReference>
<reference evidence="6" key="1">
    <citation type="submission" date="2022-01" db="EMBL/GenBank/DDBJ databases">
        <authorList>
            <person name="King R."/>
        </authorList>
    </citation>
    <scope>NUCLEOTIDE SEQUENCE</scope>
</reference>
<dbReference type="InterPro" id="IPR043972">
    <property type="entry name" value="FUZ/MON1/HPS1_longin_1"/>
</dbReference>
<evidence type="ECO:0000256" key="1">
    <source>
        <dbReference type="ARBA" id="ARBA00008968"/>
    </source>
</evidence>
<evidence type="ECO:0000259" key="5">
    <source>
        <dbReference type="Pfam" id="PF19038"/>
    </source>
</evidence>
<dbReference type="AlphaFoldDB" id="A0A9P0DP96"/>
<dbReference type="InterPro" id="IPR043970">
    <property type="entry name" value="FUZ/MON1/HPS1_longin_3"/>
</dbReference>
<protein>
    <recommendedName>
        <fullName evidence="2">Vacuolar fusion protein MON1 homolog</fullName>
    </recommendedName>
</protein>
<evidence type="ECO:0000259" key="3">
    <source>
        <dbReference type="Pfam" id="PF19036"/>
    </source>
</evidence>
<dbReference type="PANTHER" id="PTHR13027">
    <property type="entry name" value="SAND PROTEIN-RELATED"/>
    <property type="match status" value="1"/>
</dbReference>
<name>A0A9P0DP96_PHACE</name>
<organism evidence="6 7">
    <name type="scientific">Phaedon cochleariae</name>
    <name type="common">Mustard beetle</name>
    <dbReference type="NCBI Taxonomy" id="80249"/>
    <lineage>
        <taxon>Eukaryota</taxon>
        <taxon>Metazoa</taxon>
        <taxon>Ecdysozoa</taxon>
        <taxon>Arthropoda</taxon>
        <taxon>Hexapoda</taxon>
        <taxon>Insecta</taxon>
        <taxon>Pterygota</taxon>
        <taxon>Neoptera</taxon>
        <taxon>Endopterygota</taxon>
        <taxon>Coleoptera</taxon>
        <taxon>Polyphaga</taxon>
        <taxon>Cucujiformia</taxon>
        <taxon>Chrysomeloidea</taxon>
        <taxon>Chrysomelidae</taxon>
        <taxon>Chrysomelinae</taxon>
        <taxon>Chrysomelini</taxon>
        <taxon>Phaedon</taxon>
    </lineage>
</organism>
<dbReference type="GO" id="GO:0032510">
    <property type="term" value="P:endosome to lysosome transport via multivesicular body sorting pathway"/>
    <property type="evidence" value="ECO:0007669"/>
    <property type="project" value="TreeGrafter"/>
</dbReference>
<dbReference type="EMBL" id="OU896710">
    <property type="protein sequence ID" value="CAH1163377.1"/>
    <property type="molecule type" value="Genomic_DNA"/>
</dbReference>
<evidence type="ECO:0000313" key="6">
    <source>
        <dbReference type="EMBL" id="CAH1163377.1"/>
    </source>
</evidence>
<dbReference type="GO" id="GO:0035658">
    <property type="term" value="C:Mon1-Ccz1 complex"/>
    <property type="evidence" value="ECO:0007669"/>
    <property type="project" value="TreeGrafter"/>
</dbReference>
<dbReference type="InterPro" id="IPR043971">
    <property type="entry name" value="FUZ/MON1/HPS1_longin_2"/>
</dbReference>
<dbReference type="Pfam" id="PF19037">
    <property type="entry name" value="Fuz_longin_2"/>
    <property type="match status" value="1"/>
</dbReference>